<evidence type="ECO:0000256" key="8">
    <source>
        <dbReference type="SAM" id="MobiDB-lite"/>
    </source>
</evidence>
<dbReference type="AlphaFoldDB" id="A0A7S0GY14"/>
<feature type="transmembrane region" description="Helical" evidence="9">
    <location>
        <begin position="514"/>
        <end position="536"/>
    </location>
</feature>
<name>A0A7S0GY14_MICPS</name>
<dbReference type="PANTHER" id="PTHR13533:SF1">
    <property type="entry name" value="N-ACETYLNEURAMINATE 9-O-ACETYLTRANSFERASE"/>
    <property type="match status" value="1"/>
</dbReference>
<dbReference type="EMBL" id="HBEN01009938">
    <property type="protein sequence ID" value="CAD8444017.1"/>
    <property type="molecule type" value="Transcribed_RNA"/>
</dbReference>
<feature type="transmembrane region" description="Helical" evidence="9">
    <location>
        <begin position="472"/>
        <end position="493"/>
    </location>
</feature>
<comment type="similarity">
    <text evidence="2">Belongs to the PC-esterase family. CASD1 subfamily.</text>
</comment>
<evidence type="ECO:0000256" key="9">
    <source>
        <dbReference type="SAM" id="Phobius"/>
    </source>
</evidence>
<protein>
    <recommendedName>
        <fullName evidence="10">Cas1p 10 TM acyl transferase domain-containing protein</fullName>
    </recommendedName>
</protein>
<evidence type="ECO:0000256" key="5">
    <source>
        <dbReference type="ARBA" id="ARBA00022989"/>
    </source>
</evidence>
<feature type="domain" description="Cas1p 10 TM acyl transferase" evidence="10">
    <location>
        <begin position="108"/>
        <end position="511"/>
    </location>
</feature>
<dbReference type="GO" id="GO:0016020">
    <property type="term" value="C:membrane"/>
    <property type="evidence" value="ECO:0007669"/>
    <property type="project" value="UniProtKB-SubCell"/>
</dbReference>
<feature type="region of interest" description="Disordered" evidence="8">
    <location>
        <begin position="1"/>
        <end position="73"/>
    </location>
</feature>
<evidence type="ECO:0000256" key="6">
    <source>
        <dbReference type="ARBA" id="ARBA00023136"/>
    </source>
</evidence>
<organism evidence="11">
    <name type="scientific">Micromonas pusilla</name>
    <name type="common">Picoplanktonic green alga</name>
    <name type="synonym">Chromulina pusilla</name>
    <dbReference type="NCBI Taxonomy" id="38833"/>
    <lineage>
        <taxon>Eukaryota</taxon>
        <taxon>Viridiplantae</taxon>
        <taxon>Chlorophyta</taxon>
        <taxon>Mamiellophyceae</taxon>
        <taxon>Mamiellales</taxon>
        <taxon>Mamiellaceae</taxon>
        <taxon>Micromonas</taxon>
    </lineage>
</organism>
<keyword evidence="4 9" id="KW-0812">Transmembrane</keyword>
<dbReference type="GO" id="GO:0010411">
    <property type="term" value="P:xyloglucan metabolic process"/>
    <property type="evidence" value="ECO:0007669"/>
    <property type="project" value="TreeGrafter"/>
</dbReference>
<evidence type="ECO:0000256" key="4">
    <source>
        <dbReference type="ARBA" id="ARBA00022692"/>
    </source>
</evidence>
<dbReference type="Pfam" id="PF07779">
    <property type="entry name" value="Cas1_AcylT"/>
    <property type="match status" value="1"/>
</dbReference>
<dbReference type="PANTHER" id="PTHR13533">
    <property type="entry name" value="N-ACETYLNEURAMINATE 9-O-ACETYLTRANSFERASE"/>
    <property type="match status" value="1"/>
</dbReference>
<dbReference type="GO" id="GO:0005794">
    <property type="term" value="C:Golgi apparatus"/>
    <property type="evidence" value="ECO:0007669"/>
    <property type="project" value="TreeGrafter"/>
</dbReference>
<dbReference type="GO" id="GO:0009834">
    <property type="term" value="P:plant-type secondary cell wall biogenesis"/>
    <property type="evidence" value="ECO:0007669"/>
    <property type="project" value="TreeGrafter"/>
</dbReference>
<evidence type="ECO:0000256" key="2">
    <source>
        <dbReference type="ARBA" id="ARBA00010666"/>
    </source>
</evidence>
<proteinExistence type="inferred from homology"/>
<dbReference type="InterPro" id="IPR012419">
    <property type="entry name" value="Cas1_AcylTrans_dom"/>
</dbReference>
<evidence type="ECO:0000256" key="1">
    <source>
        <dbReference type="ARBA" id="ARBA00004141"/>
    </source>
</evidence>
<evidence type="ECO:0000256" key="3">
    <source>
        <dbReference type="ARBA" id="ARBA00022679"/>
    </source>
</evidence>
<sequence>MAETAHARLHGRNGSGKREDDLGDLPLTATGVSKGLGDSPLLDVSRRDEETGARAAAPASADESVGKSGPPVAESLGPLFDARRLAQLAPVRIALGDKNALLASRGTLRAWAEFGLVLALFYFADRTGAIPDSEKSYSRDLFLALFVALAAYGYRTSLHKSKTHAPLNREQTEEWKGWMQVLFLLYHYFKATEAYNAIRLFIAAYVWMTGFGNFSYYYVRKDFSAPRFWQMMWRLNFFVFFTCLVMRNDYTLYYICPMHTLFTLFVYVSLLAYKEHNDKNTVVAAKVFACVVVAYVLWEVPGVFGFVFKPFQFLLKYTDPTKPDVDPMHEWFFRSGLDRYVWIYGMVCAYCHPRYESLLKWIDEKPTAARVAIQTLMAGFTLLVLYWYHETIYVLPKLEYNKVHPYTSWIPITCFIVLRNLTQTLRNFYVELFCVCGKITLETYISQFHIWLSTANVPNGQPSKLMSLVPGYSLVNFLVATVAYVGISHRVFALTNELKVACVPNDIRKIAAHAVLGALIAVGATAAGFVVVHVLMLEPL</sequence>
<feature type="transmembrane region" description="Helical" evidence="9">
    <location>
        <begin position="285"/>
        <end position="311"/>
    </location>
</feature>
<keyword evidence="3" id="KW-0808">Transferase</keyword>
<gene>
    <name evidence="11" type="ORF">MSP1401_LOCUS8221</name>
</gene>
<comment type="subcellular location">
    <subcellularLocation>
        <location evidence="1">Membrane</location>
        <topology evidence="1">Multi-pass membrane protein</topology>
    </subcellularLocation>
</comment>
<feature type="transmembrane region" description="Helical" evidence="9">
    <location>
        <begin position="197"/>
        <end position="219"/>
    </location>
</feature>
<keyword evidence="7" id="KW-0325">Glycoprotein</keyword>
<dbReference type="GO" id="GO:0016407">
    <property type="term" value="F:acetyltransferase activity"/>
    <property type="evidence" value="ECO:0007669"/>
    <property type="project" value="TreeGrafter"/>
</dbReference>
<feature type="transmembrane region" description="Helical" evidence="9">
    <location>
        <begin position="252"/>
        <end position="273"/>
    </location>
</feature>
<dbReference type="GO" id="GO:0045492">
    <property type="term" value="P:xylan biosynthetic process"/>
    <property type="evidence" value="ECO:0007669"/>
    <property type="project" value="UniProtKB-ARBA"/>
</dbReference>
<feature type="transmembrane region" description="Helical" evidence="9">
    <location>
        <begin position="371"/>
        <end position="388"/>
    </location>
</feature>
<keyword evidence="5 9" id="KW-1133">Transmembrane helix</keyword>
<feature type="transmembrane region" description="Helical" evidence="9">
    <location>
        <begin position="428"/>
        <end position="452"/>
    </location>
</feature>
<evidence type="ECO:0000313" key="11">
    <source>
        <dbReference type="EMBL" id="CAD8444017.1"/>
    </source>
</evidence>
<keyword evidence="6 9" id="KW-0472">Membrane</keyword>
<evidence type="ECO:0000259" key="10">
    <source>
        <dbReference type="Pfam" id="PF07779"/>
    </source>
</evidence>
<evidence type="ECO:0000256" key="7">
    <source>
        <dbReference type="ARBA" id="ARBA00023180"/>
    </source>
</evidence>
<accession>A0A7S0GY14</accession>
<reference evidence="11" key="1">
    <citation type="submission" date="2021-01" db="EMBL/GenBank/DDBJ databases">
        <authorList>
            <person name="Corre E."/>
            <person name="Pelletier E."/>
            <person name="Niang G."/>
            <person name="Scheremetjew M."/>
            <person name="Finn R."/>
            <person name="Kale V."/>
            <person name="Holt S."/>
            <person name="Cochrane G."/>
            <person name="Meng A."/>
            <person name="Brown T."/>
            <person name="Cohen L."/>
        </authorList>
    </citation>
    <scope>NUCLEOTIDE SEQUENCE</scope>
    <source>
        <strain evidence="11">CCAC1681</strain>
    </source>
</reference>